<comment type="caution">
    <text evidence="1">The sequence shown here is derived from an EMBL/GenBank/DDBJ whole genome shotgun (WGS) entry which is preliminary data.</text>
</comment>
<organism evidence="1 2">
    <name type="scientific">Ceratitis capitata</name>
    <name type="common">Mediterranean fruit fly</name>
    <name type="synonym">Tephritis capitata</name>
    <dbReference type="NCBI Taxonomy" id="7213"/>
    <lineage>
        <taxon>Eukaryota</taxon>
        <taxon>Metazoa</taxon>
        <taxon>Ecdysozoa</taxon>
        <taxon>Arthropoda</taxon>
        <taxon>Hexapoda</taxon>
        <taxon>Insecta</taxon>
        <taxon>Pterygota</taxon>
        <taxon>Neoptera</taxon>
        <taxon>Endopterygota</taxon>
        <taxon>Diptera</taxon>
        <taxon>Brachycera</taxon>
        <taxon>Muscomorpha</taxon>
        <taxon>Tephritoidea</taxon>
        <taxon>Tephritidae</taxon>
        <taxon>Ceratitis</taxon>
        <taxon>Ceratitis</taxon>
    </lineage>
</organism>
<dbReference type="Proteomes" id="UP000606786">
    <property type="component" value="Unassembled WGS sequence"/>
</dbReference>
<dbReference type="AlphaFoldDB" id="A0A811V237"/>
<proteinExistence type="predicted"/>
<accession>A0A811V237</accession>
<protein>
    <submittedName>
        <fullName evidence="1">(Mediterranean fruit fly) hypothetical protein</fullName>
    </submittedName>
</protein>
<evidence type="ECO:0000313" key="2">
    <source>
        <dbReference type="Proteomes" id="UP000606786"/>
    </source>
</evidence>
<keyword evidence="2" id="KW-1185">Reference proteome</keyword>
<evidence type="ECO:0000313" key="1">
    <source>
        <dbReference type="EMBL" id="CAD7003947.1"/>
    </source>
</evidence>
<sequence length="64" mass="7272">MNLQQAACGTEEFRCFQIHISKPLLLCLSKSTAPHETHDPKTSIVMENQRIVAVKFVKPLNSEY</sequence>
<reference evidence="1" key="1">
    <citation type="submission" date="2020-11" db="EMBL/GenBank/DDBJ databases">
        <authorList>
            <person name="Whitehead M."/>
        </authorList>
    </citation>
    <scope>NUCLEOTIDE SEQUENCE</scope>
    <source>
        <strain evidence="1">EGII</strain>
    </source>
</reference>
<dbReference type="EMBL" id="CAJHJT010000034">
    <property type="protein sequence ID" value="CAD7003947.1"/>
    <property type="molecule type" value="Genomic_DNA"/>
</dbReference>
<name>A0A811V237_CERCA</name>
<gene>
    <name evidence="1" type="ORF">CCAP1982_LOCUS12369</name>
</gene>